<dbReference type="Proteomes" id="UP001180020">
    <property type="component" value="Unassembled WGS sequence"/>
</dbReference>
<feature type="region of interest" description="Disordered" evidence="1">
    <location>
        <begin position="76"/>
        <end position="100"/>
    </location>
</feature>
<sequence length="178" mass="19383">MAEKTQIMYARVCIEVSAKDILPDTIRVRDGEDIRLVNVEYEWKPVPCKTSPEQGSGVTIETEKEEVFQSSVVVEEKVQNGDMNSSTTNETEETNGPSMARGPALILQADQNLILVQQVAPSIVAPVDGRLTHPKRERKGLAGEESKEGPDASLTPAQLKWLTRKQASKGGPQGVSAN</sequence>
<evidence type="ECO:0000313" key="3">
    <source>
        <dbReference type="Proteomes" id="UP001180020"/>
    </source>
</evidence>
<comment type="caution">
    <text evidence="2">The sequence shown here is derived from an EMBL/GenBank/DDBJ whole genome shotgun (WGS) entry which is preliminary data.</text>
</comment>
<feature type="region of interest" description="Disordered" evidence="1">
    <location>
        <begin position="127"/>
        <end position="156"/>
    </location>
</feature>
<gene>
    <name evidence="2" type="ORF">QJS10_CPB13g01061</name>
</gene>
<organism evidence="2 3">
    <name type="scientific">Acorus calamus</name>
    <name type="common">Sweet flag</name>
    <dbReference type="NCBI Taxonomy" id="4465"/>
    <lineage>
        <taxon>Eukaryota</taxon>
        <taxon>Viridiplantae</taxon>
        <taxon>Streptophyta</taxon>
        <taxon>Embryophyta</taxon>
        <taxon>Tracheophyta</taxon>
        <taxon>Spermatophyta</taxon>
        <taxon>Magnoliopsida</taxon>
        <taxon>Liliopsida</taxon>
        <taxon>Acoraceae</taxon>
        <taxon>Acorus</taxon>
    </lineage>
</organism>
<dbReference type="AlphaFoldDB" id="A0AAV9DEX8"/>
<keyword evidence="3" id="KW-1185">Reference proteome</keyword>
<accession>A0AAV9DEX8</accession>
<dbReference type="EMBL" id="JAUJYO010000013">
    <property type="protein sequence ID" value="KAK1299907.1"/>
    <property type="molecule type" value="Genomic_DNA"/>
</dbReference>
<reference evidence="2" key="1">
    <citation type="journal article" date="2023" name="Nat. Commun.">
        <title>Diploid and tetraploid genomes of Acorus and the evolution of monocots.</title>
        <authorList>
            <person name="Ma L."/>
            <person name="Liu K.W."/>
            <person name="Li Z."/>
            <person name="Hsiao Y.Y."/>
            <person name="Qi Y."/>
            <person name="Fu T."/>
            <person name="Tang G.D."/>
            <person name="Zhang D."/>
            <person name="Sun W.H."/>
            <person name="Liu D.K."/>
            <person name="Li Y."/>
            <person name="Chen G.Z."/>
            <person name="Liu X.D."/>
            <person name="Liao X.Y."/>
            <person name="Jiang Y.T."/>
            <person name="Yu X."/>
            <person name="Hao Y."/>
            <person name="Huang J."/>
            <person name="Zhao X.W."/>
            <person name="Ke S."/>
            <person name="Chen Y.Y."/>
            <person name="Wu W.L."/>
            <person name="Hsu J.L."/>
            <person name="Lin Y.F."/>
            <person name="Huang M.D."/>
            <person name="Li C.Y."/>
            <person name="Huang L."/>
            <person name="Wang Z.W."/>
            <person name="Zhao X."/>
            <person name="Zhong W.Y."/>
            <person name="Peng D.H."/>
            <person name="Ahmad S."/>
            <person name="Lan S."/>
            <person name="Zhang J.S."/>
            <person name="Tsai W.C."/>
            <person name="Van de Peer Y."/>
            <person name="Liu Z.J."/>
        </authorList>
    </citation>
    <scope>NUCLEOTIDE SEQUENCE</scope>
    <source>
        <strain evidence="2">CP</strain>
    </source>
</reference>
<evidence type="ECO:0000256" key="1">
    <source>
        <dbReference type="SAM" id="MobiDB-lite"/>
    </source>
</evidence>
<name>A0AAV9DEX8_ACOCL</name>
<feature type="compositionally biased region" description="Basic and acidic residues" evidence="1">
    <location>
        <begin position="139"/>
        <end position="150"/>
    </location>
</feature>
<evidence type="ECO:0000313" key="2">
    <source>
        <dbReference type="EMBL" id="KAK1299907.1"/>
    </source>
</evidence>
<reference evidence="2" key="2">
    <citation type="submission" date="2023-06" db="EMBL/GenBank/DDBJ databases">
        <authorList>
            <person name="Ma L."/>
            <person name="Liu K.-W."/>
            <person name="Li Z."/>
            <person name="Hsiao Y.-Y."/>
            <person name="Qi Y."/>
            <person name="Fu T."/>
            <person name="Tang G."/>
            <person name="Zhang D."/>
            <person name="Sun W.-H."/>
            <person name="Liu D.-K."/>
            <person name="Li Y."/>
            <person name="Chen G.-Z."/>
            <person name="Liu X.-D."/>
            <person name="Liao X.-Y."/>
            <person name="Jiang Y.-T."/>
            <person name="Yu X."/>
            <person name="Hao Y."/>
            <person name="Huang J."/>
            <person name="Zhao X.-W."/>
            <person name="Ke S."/>
            <person name="Chen Y.-Y."/>
            <person name="Wu W.-L."/>
            <person name="Hsu J.-L."/>
            <person name="Lin Y.-F."/>
            <person name="Huang M.-D."/>
            <person name="Li C.-Y."/>
            <person name="Huang L."/>
            <person name="Wang Z.-W."/>
            <person name="Zhao X."/>
            <person name="Zhong W.-Y."/>
            <person name="Peng D.-H."/>
            <person name="Ahmad S."/>
            <person name="Lan S."/>
            <person name="Zhang J.-S."/>
            <person name="Tsai W.-C."/>
            <person name="Van De Peer Y."/>
            <person name="Liu Z.-J."/>
        </authorList>
    </citation>
    <scope>NUCLEOTIDE SEQUENCE</scope>
    <source>
        <strain evidence="2">CP</strain>
        <tissue evidence="2">Leaves</tissue>
    </source>
</reference>
<proteinExistence type="predicted"/>
<protein>
    <submittedName>
        <fullName evidence="2">Uncharacterized protein</fullName>
    </submittedName>
</protein>